<gene>
    <name evidence="2" type="ORF">PSTT_09877</name>
</gene>
<dbReference type="EMBL" id="PKSL01000102">
    <property type="protein sequence ID" value="POW05144.1"/>
    <property type="molecule type" value="Genomic_DNA"/>
</dbReference>
<protein>
    <submittedName>
        <fullName evidence="2">Uncharacterized protein</fullName>
    </submittedName>
</protein>
<sequence length="108" mass="11480">MQTQTMPTHPYRSSSGPRLVPSSSNPAYVDDQAFHPGQFPISIADGSSATRWVPSDLPATITVQLNEHFRAKSIIGFGSNLPTSPNFASASSTIPPKLSGLSSLLTRP</sequence>
<keyword evidence="3" id="KW-1185">Reference proteome</keyword>
<feature type="region of interest" description="Disordered" evidence="1">
    <location>
        <begin position="1"/>
        <end position="25"/>
    </location>
</feature>
<dbReference type="VEuPathDB" id="FungiDB:PSTT_09877"/>
<proteinExistence type="predicted"/>
<feature type="region of interest" description="Disordered" evidence="1">
    <location>
        <begin position="86"/>
        <end position="108"/>
    </location>
</feature>
<evidence type="ECO:0000313" key="2">
    <source>
        <dbReference type="EMBL" id="POW05144.1"/>
    </source>
</evidence>
<name>A0A2S4V6L3_9BASI</name>
<dbReference type="AlphaFoldDB" id="A0A2S4V6L3"/>
<organism evidence="2 3">
    <name type="scientific">Puccinia striiformis</name>
    <dbReference type="NCBI Taxonomy" id="27350"/>
    <lineage>
        <taxon>Eukaryota</taxon>
        <taxon>Fungi</taxon>
        <taxon>Dikarya</taxon>
        <taxon>Basidiomycota</taxon>
        <taxon>Pucciniomycotina</taxon>
        <taxon>Pucciniomycetes</taxon>
        <taxon>Pucciniales</taxon>
        <taxon>Pucciniaceae</taxon>
        <taxon>Puccinia</taxon>
    </lineage>
</organism>
<reference evidence="2" key="1">
    <citation type="submission" date="2017-12" db="EMBL/GenBank/DDBJ databases">
        <title>Gene loss provides genomic basis for host adaptation in cereal stripe rust fungi.</title>
        <authorList>
            <person name="Xia C."/>
        </authorList>
    </citation>
    <scope>NUCLEOTIDE SEQUENCE [LARGE SCALE GENOMIC DNA]</scope>
    <source>
        <strain evidence="2">93-210</strain>
    </source>
</reference>
<dbReference type="Proteomes" id="UP000239156">
    <property type="component" value="Unassembled WGS sequence"/>
</dbReference>
<comment type="caution">
    <text evidence="2">The sequence shown here is derived from an EMBL/GenBank/DDBJ whole genome shotgun (WGS) entry which is preliminary data.</text>
</comment>
<evidence type="ECO:0000256" key="1">
    <source>
        <dbReference type="SAM" id="MobiDB-lite"/>
    </source>
</evidence>
<evidence type="ECO:0000313" key="3">
    <source>
        <dbReference type="Proteomes" id="UP000239156"/>
    </source>
</evidence>
<feature type="compositionally biased region" description="Low complexity" evidence="1">
    <location>
        <begin position="12"/>
        <end position="24"/>
    </location>
</feature>
<accession>A0A2S4V6L3</accession>